<protein>
    <submittedName>
        <fullName evidence="4">Glycolate oxidase FAD binding subunit</fullName>
    </submittedName>
</protein>
<evidence type="ECO:0000313" key="4">
    <source>
        <dbReference type="EMBL" id="TCM82589.1"/>
    </source>
</evidence>
<evidence type="ECO:0000313" key="5">
    <source>
        <dbReference type="Proteomes" id="UP000295277"/>
    </source>
</evidence>
<reference evidence="4 5" key="1">
    <citation type="submission" date="2019-03" db="EMBL/GenBank/DDBJ databases">
        <title>Genomic Encyclopedia of Type Strains, Phase IV (KMG-IV): sequencing the most valuable type-strain genomes for metagenomic binning, comparative biology and taxonomic classification.</title>
        <authorList>
            <person name="Goeker M."/>
        </authorList>
    </citation>
    <scope>NUCLEOTIDE SEQUENCE [LARGE SCALE GENOMIC DNA]</scope>
    <source>
        <strain evidence="4 5">DSM 21153</strain>
    </source>
</reference>
<dbReference type="GO" id="GO:0003824">
    <property type="term" value="F:catalytic activity"/>
    <property type="evidence" value="ECO:0007669"/>
    <property type="project" value="InterPro"/>
</dbReference>
<keyword evidence="2" id="KW-0274">FAD</keyword>
<evidence type="ECO:0000256" key="2">
    <source>
        <dbReference type="ARBA" id="ARBA00022827"/>
    </source>
</evidence>
<organism evidence="4 5">
    <name type="scientific">Rhodovulum steppense</name>
    <dbReference type="NCBI Taxonomy" id="540251"/>
    <lineage>
        <taxon>Bacteria</taxon>
        <taxon>Pseudomonadati</taxon>
        <taxon>Pseudomonadota</taxon>
        <taxon>Alphaproteobacteria</taxon>
        <taxon>Rhodobacterales</taxon>
        <taxon>Paracoccaceae</taxon>
        <taxon>Rhodovulum</taxon>
    </lineage>
</organism>
<gene>
    <name evidence="4" type="ORF">EV216_11644</name>
</gene>
<keyword evidence="5" id="KW-1185">Reference proteome</keyword>
<proteinExistence type="predicted"/>
<feature type="domain" description="FAD-binding PCMH-type" evidence="3">
    <location>
        <begin position="1"/>
        <end position="174"/>
    </location>
</feature>
<sequence>MMRPGTEAELAEAVAAAAGPLRILGGGTRPVGRPVEGEALSVAGLSGVVLYEPGALTLVVRAGTPLEEVERVLAGEGQRLAFEPMDHRVLLGGSGVPTIGGVVAGNVSGPRRVQAGACRDALIGVRFVDGRGAVIRNGGRVMKNVTGYDLVKLMAGSRGTLGVLSEVAFKLLPVPESVATVTLHEADGARAFEAMTRAMKSPFEVSGAAWLPGKGEVHLRLEGFAGSVAYRAGRLRALLAGPGEVTVETGAEANARLWRAIRDVEALAGHAFVWRVSMAPGAMRAGLRADLDRTARFDRVVDWAGGLCWIGMTEAQAADYAPRFGAADAVAGAIRFHRDLQAEMADPELGGGHATLVKGPEALRAAVPVFQPEPAPLAALARGLRAQFDPRGILNPGLMG</sequence>
<dbReference type="SUPFAM" id="SSF55103">
    <property type="entry name" value="FAD-linked oxidases, C-terminal domain"/>
    <property type="match status" value="1"/>
</dbReference>
<evidence type="ECO:0000259" key="3">
    <source>
        <dbReference type="PROSITE" id="PS51387"/>
    </source>
</evidence>
<dbReference type="AlphaFoldDB" id="A0A4R1YSG1"/>
<dbReference type="Pfam" id="PF01565">
    <property type="entry name" value="FAD_binding_4"/>
    <property type="match status" value="1"/>
</dbReference>
<dbReference type="PROSITE" id="PS51387">
    <property type="entry name" value="FAD_PCMH"/>
    <property type="match status" value="1"/>
</dbReference>
<dbReference type="InterPro" id="IPR016166">
    <property type="entry name" value="FAD-bd_PCMH"/>
</dbReference>
<accession>A0A4R1YSG1</accession>
<keyword evidence="1" id="KW-0285">Flavoprotein</keyword>
<evidence type="ECO:0000256" key="1">
    <source>
        <dbReference type="ARBA" id="ARBA00022630"/>
    </source>
</evidence>
<dbReference type="InterPro" id="IPR016164">
    <property type="entry name" value="FAD-linked_Oxase-like_C"/>
</dbReference>
<dbReference type="Proteomes" id="UP000295277">
    <property type="component" value="Unassembled WGS sequence"/>
</dbReference>
<dbReference type="InterPro" id="IPR016169">
    <property type="entry name" value="FAD-bd_PCMH_sub2"/>
</dbReference>
<dbReference type="InterPro" id="IPR006094">
    <property type="entry name" value="Oxid_FAD_bind_N"/>
</dbReference>
<dbReference type="EMBL" id="SLVM01000016">
    <property type="protein sequence ID" value="TCM82589.1"/>
    <property type="molecule type" value="Genomic_DNA"/>
</dbReference>
<dbReference type="PANTHER" id="PTHR11748:SF103">
    <property type="entry name" value="GLYCOLATE OXIDASE SUBUNIT GLCE"/>
    <property type="match status" value="1"/>
</dbReference>
<dbReference type="SUPFAM" id="SSF56176">
    <property type="entry name" value="FAD-binding/transporter-associated domain-like"/>
    <property type="match status" value="1"/>
</dbReference>
<comment type="caution">
    <text evidence="4">The sequence shown here is derived from an EMBL/GenBank/DDBJ whole genome shotgun (WGS) entry which is preliminary data.</text>
</comment>
<dbReference type="Gene3D" id="3.30.465.10">
    <property type="match status" value="1"/>
</dbReference>
<dbReference type="PANTHER" id="PTHR11748">
    <property type="entry name" value="D-LACTATE DEHYDROGENASE"/>
    <property type="match status" value="1"/>
</dbReference>
<dbReference type="GO" id="GO:0071949">
    <property type="term" value="F:FAD binding"/>
    <property type="evidence" value="ECO:0007669"/>
    <property type="project" value="InterPro"/>
</dbReference>
<name>A0A4R1YSG1_9RHOB</name>
<dbReference type="InterPro" id="IPR036318">
    <property type="entry name" value="FAD-bd_PCMH-like_sf"/>
</dbReference>